<organism evidence="5 6">
    <name type="scientific">Adineta steineri</name>
    <dbReference type="NCBI Taxonomy" id="433720"/>
    <lineage>
        <taxon>Eukaryota</taxon>
        <taxon>Metazoa</taxon>
        <taxon>Spiralia</taxon>
        <taxon>Gnathifera</taxon>
        <taxon>Rotifera</taxon>
        <taxon>Eurotatoria</taxon>
        <taxon>Bdelloidea</taxon>
        <taxon>Adinetida</taxon>
        <taxon>Adinetidae</taxon>
        <taxon>Adineta</taxon>
    </lineage>
</organism>
<dbReference type="Pfam" id="PF03036">
    <property type="entry name" value="Perilipin"/>
    <property type="match status" value="1"/>
</dbReference>
<dbReference type="GO" id="GO:0010890">
    <property type="term" value="P:positive regulation of triglyceride storage"/>
    <property type="evidence" value="ECO:0007669"/>
    <property type="project" value="TreeGrafter"/>
</dbReference>
<dbReference type="AlphaFoldDB" id="A0A813QPL0"/>
<accession>A0A813QPL0</accession>
<protein>
    <submittedName>
        <fullName evidence="5">Uncharacterized protein</fullName>
    </submittedName>
</protein>
<dbReference type="GO" id="GO:0005811">
    <property type="term" value="C:lipid droplet"/>
    <property type="evidence" value="ECO:0007669"/>
    <property type="project" value="UniProtKB-SubCell"/>
</dbReference>
<evidence type="ECO:0000256" key="1">
    <source>
        <dbReference type="ARBA" id="ARBA00004502"/>
    </source>
</evidence>
<dbReference type="PANTHER" id="PTHR14024">
    <property type="entry name" value="PERILIPIN"/>
    <property type="match status" value="1"/>
</dbReference>
<dbReference type="EMBL" id="CAJNOM010000008">
    <property type="protein sequence ID" value="CAF0770919.1"/>
    <property type="molecule type" value="Genomic_DNA"/>
</dbReference>
<evidence type="ECO:0000313" key="6">
    <source>
        <dbReference type="Proteomes" id="UP000663832"/>
    </source>
</evidence>
<keyword evidence="6" id="KW-1185">Reference proteome</keyword>
<dbReference type="InterPro" id="IPR004279">
    <property type="entry name" value="Perilipin"/>
</dbReference>
<proteinExistence type="inferred from homology"/>
<evidence type="ECO:0000256" key="3">
    <source>
        <dbReference type="ARBA" id="ARBA00022677"/>
    </source>
</evidence>
<dbReference type="Proteomes" id="UP000663832">
    <property type="component" value="Unassembled WGS sequence"/>
</dbReference>
<evidence type="ECO:0000256" key="2">
    <source>
        <dbReference type="ARBA" id="ARBA00006311"/>
    </source>
</evidence>
<keyword evidence="3" id="KW-0551">Lipid droplet</keyword>
<dbReference type="PANTHER" id="PTHR14024:SF49">
    <property type="entry name" value="LIPID STORAGE DROPLETS SURFACE-BINDING PROTEIN 1"/>
    <property type="match status" value="1"/>
</dbReference>
<comment type="caution">
    <text evidence="5">The sequence shown here is derived from an EMBL/GenBank/DDBJ whole genome shotgun (WGS) entry which is preliminary data.</text>
</comment>
<comment type="subcellular location">
    <subcellularLocation>
        <location evidence="1">Lipid droplet</location>
    </subcellularLocation>
</comment>
<dbReference type="Proteomes" id="UP000663877">
    <property type="component" value="Unassembled WGS sequence"/>
</dbReference>
<gene>
    <name evidence="4" type="ORF">BJG266_LOCUS3071</name>
    <name evidence="5" type="ORF">QVE165_LOCUS2601</name>
</gene>
<dbReference type="OrthoDB" id="376826at2759"/>
<sequence length="418" mass="46933">MFGFQTLTCLHNIPVVRSSTNKLQDVYAKAKDTSVFIRLPCSVAETVADKSLQIALTIANPLVKPFRGSVRVIDDFAAQKIRQIESKYPAINTPTEDVVHTLNEKTEPVRNAINSVKDTTSSTIQHGKETVSNVASATVNKASGVADSVFSMCGLRAPGYQRRSMDKTTGYMGRTFSPISSFYNYVFQSVQSSLIWFRMLVVFFLLKIKQINDIVLHKIQQKTFLTTLPQRLLILIGGFLDYFVARIRPDDRTLAELKKTKQQSRLSQQPNYVVKRQSFKADPSITTRQSVVVTQQETVVTRSSNVNVDRHSQPDYSHLTDKEELYARLATGASRPSAYNVDDTTYITETMDLADSSNDIAQLHAHIKPTDVELLYSRLPSDILSDVDTQEVLTQDQQTLHARLIGADLERQGYQDGE</sequence>
<evidence type="ECO:0000313" key="5">
    <source>
        <dbReference type="EMBL" id="CAF0770919.1"/>
    </source>
</evidence>
<evidence type="ECO:0000313" key="4">
    <source>
        <dbReference type="EMBL" id="CAF0762202.1"/>
    </source>
</evidence>
<name>A0A813QPL0_9BILA</name>
<comment type="similarity">
    <text evidence="2">Belongs to the perilipin family.</text>
</comment>
<reference evidence="5" key="1">
    <citation type="submission" date="2021-02" db="EMBL/GenBank/DDBJ databases">
        <authorList>
            <person name="Nowell W R."/>
        </authorList>
    </citation>
    <scope>NUCLEOTIDE SEQUENCE</scope>
</reference>
<dbReference type="GO" id="GO:0019915">
    <property type="term" value="P:lipid storage"/>
    <property type="evidence" value="ECO:0007669"/>
    <property type="project" value="TreeGrafter"/>
</dbReference>
<dbReference type="EMBL" id="CAJNOI010000007">
    <property type="protein sequence ID" value="CAF0762202.1"/>
    <property type="molecule type" value="Genomic_DNA"/>
</dbReference>
<dbReference type="GO" id="GO:0005829">
    <property type="term" value="C:cytosol"/>
    <property type="evidence" value="ECO:0007669"/>
    <property type="project" value="TreeGrafter"/>
</dbReference>